<dbReference type="EMBL" id="JAKRRY010000015">
    <property type="protein sequence ID" value="MCW8346854.1"/>
    <property type="molecule type" value="Genomic_DNA"/>
</dbReference>
<accession>A0A9X3CPL0</accession>
<dbReference type="GO" id="GO:0000272">
    <property type="term" value="P:polysaccharide catabolic process"/>
    <property type="evidence" value="ECO:0007669"/>
    <property type="project" value="InterPro"/>
</dbReference>
<dbReference type="SUPFAM" id="SSF88713">
    <property type="entry name" value="Glycoside hydrolase/deacetylase"/>
    <property type="match status" value="1"/>
</dbReference>
<comment type="cofactor">
    <cofactor evidence="1">
        <name>Mg(2+)</name>
        <dbReference type="ChEBI" id="CHEBI:18420"/>
    </cofactor>
</comment>
<keyword evidence="2" id="KW-0479">Metal-binding</keyword>
<dbReference type="RefSeq" id="WP_265675389.1">
    <property type="nucleotide sequence ID" value="NZ_JAKRRY010000015.1"/>
</dbReference>
<evidence type="ECO:0000313" key="7">
    <source>
        <dbReference type="Proteomes" id="UP001155587"/>
    </source>
</evidence>
<dbReference type="Gene3D" id="3.20.20.370">
    <property type="entry name" value="Glycoside hydrolase/deacetylase"/>
    <property type="match status" value="1"/>
</dbReference>
<dbReference type="AlphaFoldDB" id="A0A9X3CPL0"/>
<dbReference type="InterPro" id="IPR011330">
    <property type="entry name" value="Glyco_hydro/deAcase_b/a-brl"/>
</dbReference>
<proteinExistence type="predicted"/>
<sequence>MKIILNADDFGLTESVNNAIVDCFKMGIVKSTTIMMNQPGTQHAVDLYHQGLIREVGLHFTVTAGKPILDAKQVSTLVDEQGYFLKRRELYRKTDVCSEQVYQEIKAQYHAAINAGLAINHLDTHHFGGIFPRLKAAFTRFANDVNLPVRRTDSIIVGQDVLKVTTPDAFDLGFYDEGANLEHLKAMLISYQHKMPSGIVEFMCHPAKTVTTELEQLSGYTDKRVNEFDILTSIELKDWLAANNIECIGFDALHSN</sequence>
<comment type="caution">
    <text evidence="6">The sequence shown here is derived from an EMBL/GenBank/DDBJ whole genome shotgun (WGS) entry which is preliminary data.</text>
</comment>
<evidence type="ECO:0000256" key="1">
    <source>
        <dbReference type="ARBA" id="ARBA00001946"/>
    </source>
</evidence>
<protein>
    <submittedName>
        <fullName evidence="6">Carbohydrate deacetylase</fullName>
    </submittedName>
</protein>
<gene>
    <name evidence="6" type="ORF">MD535_12685</name>
</gene>
<reference evidence="6" key="1">
    <citation type="submission" date="2022-02" db="EMBL/GenBank/DDBJ databases">
        <title>Vibrio sp. nov, a new bacterium isolated from seawater.</title>
        <authorList>
            <person name="Yuan Y."/>
        </authorList>
    </citation>
    <scope>NUCLEOTIDE SEQUENCE</scope>
    <source>
        <strain evidence="6">ZSDZ65</strain>
    </source>
</reference>
<dbReference type="PANTHER" id="PTHR31609">
    <property type="entry name" value="YDJC DEACETYLASE FAMILY MEMBER"/>
    <property type="match status" value="1"/>
</dbReference>
<dbReference type="Proteomes" id="UP001155587">
    <property type="component" value="Unassembled WGS sequence"/>
</dbReference>
<keyword evidence="7" id="KW-1185">Reference proteome</keyword>
<dbReference type="GO" id="GO:0016811">
    <property type="term" value="F:hydrolase activity, acting on carbon-nitrogen (but not peptide) bonds, in linear amides"/>
    <property type="evidence" value="ECO:0007669"/>
    <property type="project" value="InterPro"/>
</dbReference>
<keyword evidence="3" id="KW-0378">Hydrolase</keyword>
<dbReference type="PANTHER" id="PTHR31609:SF1">
    <property type="entry name" value="CARBOHYDRATE DEACETYLASE"/>
    <property type="match status" value="1"/>
</dbReference>
<dbReference type="InterPro" id="IPR022948">
    <property type="entry name" value="COD_ChbG_bac"/>
</dbReference>
<dbReference type="InterPro" id="IPR006879">
    <property type="entry name" value="YdjC-like"/>
</dbReference>
<keyword evidence="4" id="KW-0460">Magnesium</keyword>
<name>A0A9X3CPL0_9VIBR</name>
<dbReference type="GO" id="GO:0046872">
    <property type="term" value="F:metal ion binding"/>
    <property type="evidence" value="ECO:0007669"/>
    <property type="project" value="UniProtKB-KW"/>
</dbReference>
<evidence type="ECO:0000256" key="4">
    <source>
        <dbReference type="ARBA" id="ARBA00022842"/>
    </source>
</evidence>
<keyword evidence="5" id="KW-0119">Carbohydrate metabolism</keyword>
<dbReference type="CDD" id="cd10803">
    <property type="entry name" value="YdjC_EF3048_like"/>
    <property type="match status" value="1"/>
</dbReference>
<evidence type="ECO:0000256" key="5">
    <source>
        <dbReference type="ARBA" id="ARBA00023277"/>
    </source>
</evidence>
<organism evidence="6 7">
    <name type="scientific">Vibrio qingdaonensis</name>
    <dbReference type="NCBI Taxonomy" id="2829491"/>
    <lineage>
        <taxon>Bacteria</taxon>
        <taxon>Pseudomonadati</taxon>
        <taxon>Pseudomonadota</taxon>
        <taxon>Gammaproteobacteria</taxon>
        <taxon>Vibrionales</taxon>
        <taxon>Vibrionaceae</taxon>
        <taxon>Vibrio</taxon>
    </lineage>
</organism>
<evidence type="ECO:0000313" key="6">
    <source>
        <dbReference type="EMBL" id="MCW8346854.1"/>
    </source>
</evidence>
<dbReference type="Pfam" id="PF04794">
    <property type="entry name" value="YdjC"/>
    <property type="match status" value="1"/>
</dbReference>
<evidence type="ECO:0000256" key="3">
    <source>
        <dbReference type="ARBA" id="ARBA00022801"/>
    </source>
</evidence>
<evidence type="ECO:0000256" key="2">
    <source>
        <dbReference type="ARBA" id="ARBA00022723"/>
    </source>
</evidence>
<dbReference type="GO" id="GO:0019213">
    <property type="term" value="F:deacetylase activity"/>
    <property type="evidence" value="ECO:0007669"/>
    <property type="project" value="TreeGrafter"/>
</dbReference>